<accession>A0AA96J4S0</accession>
<reference evidence="3 4" key="1">
    <citation type="submission" date="2023-09" db="EMBL/GenBank/DDBJ databases">
        <title>Flavobacterium sp. a novel bacteria isolate from Pepper rhizosphere.</title>
        <authorList>
            <person name="Peng Y."/>
            <person name="Lee J."/>
        </authorList>
    </citation>
    <scope>NUCLEOTIDE SEQUENCE [LARGE SCALE GENOMIC DNA]</scope>
    <source>
        <strain evidence="2">PMR2A8</strain>
        <strain evidence="3 4">PMTSA4</strain>
    </source>
</reference>
<dbReference type="RefSeq" id="WP_313324366.1">
    <property type="nucleotide sequence ID" value="NZ_CP134878.1"/>
</dbReference>
<keyword evidence="1" id="KW-0732">Signal</keyword>
<protein>
    <recommendedName>
        <fullName evidence="5">DUF4369 domain-containing protein</fullName>
    </recommendedName>
</protein>
<evidence type="ECO:0000313" key="2">
    <source>
        <dbReference type="EMBL" id="WNM19474.1"/>
    </source>
</evidence>
<dbReference type="KEGG" id="fcj:RN605_09215"/>
<dbReference type="Proteomes" id="UP001304515">
    <property type="component" value="Chromosome"/>
</dbReference>
<evidence type="ECO:0008006" key="5">
    <source>
        <dbReference type="Google" id="ProtNLM"/>
    </source>
</evidence>
<dbReference type="EMBL" id="CP134890">
    <property type="protein sequence ID" value="WNM20863.1"/>
    <property type="molecule type" value="Genomic_DNA"/>
</dbReference>
<dbReference type="EMBL" id="CP134878">
    <property type="protein sequence ID" value="WNM19474.1"/>
    <property type="molecule type" value="Genomic_DNA"/>
</dbReference>
<name>A0AA96J4S0_9FLAO</name>
<evidence type="ECO:0000313" key="4">
    <source>
        <dbReference type="Proteomes" id="UP001304515"/>
    </source>
</evidence>
<keyword evidence="4" id="KW-1185">Reference proteome</keyword>
<gene>
    <name evidence="3" type="ORF">RN605_09215</name>
    <name evidence="2" type="ORF">RN608_02045</name>
</gene>
<feature type="chain" id="PRO_5044705405" description="DUF4369 domain-containing protein" evidence="1">
    <location>
        <begin position="20"/>
        <end position="266"/>
    </location>
</feature>
<organism evidence="3 4">
    <name type="scientific">Flavobacterium capsici</name>
    <dbReference type="NCBI Taxonomy" id="3075618"/>
    <lineage>
        <taxon>Bacteria</taxon>
        <taxon>Pseudomonadati</taxon>
        <taxon>Bacteroidota</taxon>
        <taxon>Flavobacteriia</taxon>
        <taxon>Flavobacteriales</taxon>
        <taxon>Flavobacteriaceae</taxon>
        <taxon>Flavobacterium</taxon>
    </lineage>
</organism>
<proteinExistence type="predicted"/>
<accession>A0AA96EVQ4</accession>
<evidence type="ECO:0000313" key="3">
    <source>
        <dbReference type="EMBL" id="WNM20863.1"/>
    </source>
</evidence>
<feature type="signal peptide" evidence="1">
    <location>
        <begin position="1"/>
        <end position="19"/>
    </location>
</feature>
<evidence type="ECO:0000256" key="1">
    <source>
        <dbReference type="SAM" id="SignalP"/>
    </source>
</evidence>
<dbReference type="AlphaFoldDB" id="A0AA96J4S0"/>
<sequence>MKKITILLVFILSAINSTANQSYLIQAKNGRVNMFGSFSYRNEKANKLIILGSYVNLTMRSLKLNKKIDLSFYERPKDSIEFHFTKNERTIKIRIYAADIDFEKQLINIFQILNQSNGNKMELYQTKEIIKQVLQNKIYRPDIIKELDKEGNISYYVSNNKFYFYKKEGNNVLEIKSFDNIIDFFNAHNDKLFIVINDNEIIYVNHLSSLPIVKSILIDGVLIFNRPLKLYYLSDGVLVIDVIPFSIKDGKTYYYNTNSGKFLDKI</sequence>